<dbReference type="EMBL" id="JAACFV010000013">
    <property type="protein sequence ID" value="KAF7512363.1"/>
    <property type="molecule type" value="Genomic_DNA"/>
</dbReference>
<evidence type="ECO:0000313" key="1">
    <source>
        <dbReference type="EMBL" id="KAF7512363.1"/>
    </source>
</evidence>
<name>A0A8H7ANG8_9EURO</name>
<keyword evidence="2" id="KW-1185">Reference proteome</keyword>
<dbReference type="PANTHER" id="PTHR10039:SF5">
    <property type="entry name" value="NACHT DOMAIN-CONTAINING PROTEIN"/>
    <property type="match status" value="1"/>
</dbReference>
<sequence>MAESTPVCIFLDALDEYNHKAEPTQLMELIRGLSLEKNVKLCVSSRPEQQIRDELHVAHLLRLQDLTGADINRFVLDKLGQAFQKRNVSLSQNAQSRLVDELTNKAEGVFLWVSLALEDIRRGLSNYDTFTQLMRRVSRLPAEVEKLYENMLQRLGDDWQLYQQEAALYFKICLTLSDLLLPTPNGLIFFAMSADQILHNLSPLSASDIDLGELLRRCHLTESRIASCCAGMLETQRSDTCESYDGDAKGAIEPGTSDV</sequence>
<organism evidence="1 2">
    <name type="scientific">Endocarpon pusillum</name>
    <dbReference type="NCBI Taxonomy" id="364733"/>
    <lineage>
        <taxon>Eukaryota</taxon>
        <taxon>Fungi</taxon>
        <taxon>Dikarya</taxon>
        <taxon>Ascomycota</taxon>
        <taxon>Pezizomycotina</taxon>
        <taxon>Eurotiomycetes</taxon>
        <taxon>Chaetothyriomycetidae</taxon>
        <taxon>Verrucariales</taxon>
        <taxon>Verrucariaceae</taxon>
        <taxon>Endocarpon</taxon>
    </lineage>
</organism>
<dbReference type="AlphaFoldDB" id="A0A8H7ANG8"/>
<proteinExistence type="predicted"/>
<evidence type="ECO:0008006" key="3">
    <source>
        <dbReference type="Google" id="ProtNLM"/>
    </source>
</evidence>
<protein>
    <recommendedName>
        <fullName evidence="3">NACHT domain-containing protein</fullName>
    </recommendedName>
</protein>
<dbReference type="OrthoDB" id="443402at2759"/>
<accession>A0A8H7ANG8</accession>
<reference evidence="1" key="1">
    <citation type="submission" date="2020-02" db="EMBL/GenBank/DDBJ databases">
        <authorList>
            <person name="Palmer J.M."/>
        </authorList>
    </citation>
    <scope>NUCLEOTIDE SEQUENCE</scope>
    <source>
        <strain evidence="1">EPUS1.4</strain>
        <tissue evidence="1">Thallus</tissue>
    </source>
</reference>
<comment type="caution">
    <text evidence="1">The sequence shown here is derived from an EMBL/GenBank/DDBJ whole genome shotgun (WGS) entry which is preliminary data.</text>
</comment>
<gene>
    <name evidence="1" type="ORF">GJ744_001931</name>
</gene>
<dbReference type="Proteomes" id="UP000606974">
    <property type="component" value="Unassembled WGS sequence"/>
</dbReference>
<dbReference type="PANTHER" id="PTHR10039">
    <property type="entry name" value="AMELOGENIN"/>
    <property type="match status" value="1"/>
</dbReference>
<evidence type="ECO:0000313" key="2">
    <source>
        <dbReference type="Proteomes" id="UP000606974"/>
    </source>
</evidence>